<evidence type="ECO:0000256" key="10">
    <source>
        <dbReference type="RuleBase" id="RU000461"/>
    </source>
</evidence>
<keyword evidence="7 9" id="KW-0408">Iron</keyword>
<comment type="pathway">
    <text evidence="2">Secondary metabolite biosynthesis.</text>
</comment>
<evidence type="ECO:0000256" key="5">
    <source>
        <dbReference type="ARBA" id="ARBA00022723"/>
    </source>
</evidence>
<evidence type="ECO:0000256" key="8">
    <source>
        <dbReference type="ARBA" id="ARBA00023033"/>
    </source>
</evidence>
<dbReference type="InterPro" id="IPR050364">
    <property type="entry name" value="Cytochrome_P450_fung"/>
</dbReference>
<evidence type="ECO:0000256" key="7">
    <source>
        <dbReference type="ARBA" id="ARBA00023004"/>
    </source>
</evidence>
<keyword evidence="8 10" id="KW-0503">Monooxygenase</keyword>
<dbReference type="GO" id="GO:0020037">
    <property type="term" value="F:heme binding"/>
    <property type="evidence" value="ECO:0007669"/>
    <property type="project" value="InterPro"/>
</dbReference>
<keyword evidence="4 9" id="KW-0349">Heme</keyword>
<dbReference type="Pfam" id="PF00067">
    <property type="entry name" value="p450"/>
    <property type="match status" value="2"/>
</dbReference>
<evidence type="ECO:0000256" key="1">
    <source>
        <dbReference type="ARBA" id="ARBA00001971"/>
    </source>
</evidence>
<accession>M5FPS9</accession>
<evidence type="ECO:0000313" key="13">
    <source>
        <dbReference type="Proteomes" id="UP000030653"/>
    </source>
</evidence>
<dbReference type="InterPro" id="IPR002401">
    <property type="entry name" value="Cyt_P450_E_grp-I"/>
</dbReference>
<dbReference type="GO" id="GO:0004497">
    <property type="term" value="F:monooxygenase activity"/>
    <property type="evidence" value="ECO:0007669"/>
    <property type="project" value="UniProtKB-KW"/>
</dbReference>
<evidence type="ECO:0000256" key="6">
    <source>
        <dbReference type="ARBA" id="ARBA00023002"/>
    </source>
</evidence>
<name>M5FPS9_DACPD</name>
<feature type="binding site" description="axial binding residue" evidence="9">
    <location>
        <position position="403"/>
    </location>
    <ligand>
        <name>heme</name>
        <dbReference type="ChEBI" id="CHEBI:30413"/>
    </ligand>
    <ligandPart>
        <name>Fe</name>
        <dbReference type="ChEBI" id="CHEBI:18248"/>
    </ligandPart>
</feature>
<dbReference type="PROSITE" id="PS00086">
    <property type="entry name" value="CYTOCHROME_P450"/>
    <property type="match status" value="1"/>
</dbReference>
<evidence type="ECO:0000256" key="9">
    <source>
        <dbReference type="PIRSR" id="PIRSR602401-1"/>
    </source>
</evidence>
<comment type="similarity">
    <text evidence="3 10">Belongs to the cytochrome P450 family.</text>
</comment>
<dbReference type="GO" id="GO:0005506">
    <property type="term" value="F:iron ion binding"/>
    <property type="evidence" value="ECO:0007669"/>
    <property type="project" value="InterPro"/>
</dbReference>
<dbReference type="Proteomes" id="UP000030653">
    <property type="component" value="Unassembled WGS sequence"/>
</dbReference>
<keyword evidence="11" id="KW-0732">Signal</keyword>
<evidence type="ECO:0000256" key="11">
    <source>
        <dbReference type="SAM" id="SignalP"/>
    </source>
</evidence>
<evidence type="ECO:0000256" key="4">
    <source>
        <dbReference type="ARBA" id="ARBA00022617"/>
    </source>
</evidence>
<sequence length="467" mass="53247">MPLNLFFIAAGLIACLLILRRRADASPPGPRGVPLLGSALELPSKFPFRKFNEWSKLYDGWFVFSAIGQKFLVITNYDIAVDILEKMGTQTADRPTVPMAIYMARHIAFTLENYGDRWRRCRRLAHENFNIRALDQYHGIYELGTAKLLRQLSNIDPLKVPEELLQFSGTLTYEAMYGPESGGENVKQNIRKVWEMAETLGDAMSPAKFIINLIPALGMLPERISPWKQYGTRYFNEHDRFLMEMAQPGLTGQSDSGFVASCMRMRDRTEGISDAEIAWTSFALYGAGVETHINGAQDEVRTVAGDSPPTFEHRSKMPYVMAVMKEVLRWRPVLPAALPHTASQDFHYNGYRIEKGTYIFYNQWNMCRDPAVYPDYDVFRPERFLADPPAPDPPVFGFGRRICPGRNFARDLLFLAISNLLWAYHFEKATDADGKTITPSPEDIDGNILLHPKPFQFIMTPRREIPQ</sequence>
<keyword evidence="5 9" id="KW-0479">Metal-binding</keyword>
<dbReference type="OrthoDB" id="2789670at2759"/>
<dbReference type="GO" id="GO:0016705">
    <property type="term" value="F:oxidoreductase activity, acting on paired donors, with incorporation or reduction of molecular oxygen"/>
    <property type="evidence" value="ECO:0007669"/>
    <property type="project" value="InterPro"/>
</dbReference>
<dbReference type="EMBL" id="JH795883">
    <property type="protein sequence ID" value="EJT96579.1"/>
    <property type="molecule type" value="Genomic_DNA"/>
</dbReference>
<evidence type="ECO:0000313" key="12">
    <source>
        <dbReference type="EMBL" id="EJT96579.1"/>
    </source>
</evidence>
<dbReference type="PRINTS" id="PR00463">
    <property type="entry name" value="EP450I"/>
</dbReference>
<dbReference type="InterPro" id="IPR036396">
    <property type="entry name" value="Cyt_P450_sf"/>
</dbReference>
<dbReference type="RefSeq" id="XP_040623477.1">
    <property type="nucleotide sequence ID" value="XM_040769452.1"/>
</dbReference>
<proteinExistence type="inferred from homology"/>
<feature type="signal peptide" evidence="11">
    <location>
        <begin position="1"/>
        <end position="25"/>
    </location>
</feature>
<evidence type="ECO:0000256" key="3">
    <source>
        <dbReference type="ARBA" id="ARBA00010617"/>
    </source>
</evidence>
<dbReference type="SUPFAM" id="SSF48264">
    <property type="entry name" value="Cytochrome P450"/>
    <property type="match status" value="1"/>
</dbReference>
<keyword evidence="13" id="KW-1185">Reference proteome</keyword>
<comment type="cofactor">
    <cofactor evidence="1 9">
        <name>heme</name>
        <dbReference type="ChEBI" id="CHEBI:30413"/>
    </cofactor>
</comment>
<gene>
    <name evidence="12" type="ORF">DACRYDRAFT_112619</name>
</gene>
<dbReference type="AlphaFoldDB" id="M5FPS9"/>
<feature type="chain" id="PRO_5004067178" evidence="11">
    <location>
        <begin position="26"/>
        <end position="467"/>
    </location>
</feature>
<dbReference type="InterPro" id="IPR001128">
    <property type="entry name" value="Cyt_P450"/>
</dbReference>
<reference evidence="12 13" key="1">
    <citation type="journal article" date="2012" name="Science">
        <title>The Paleozoic origin of enzymatic lignin decomposition reconstructed from 31 fungal genomes.</title>
        <authorList>
            <person name="Floudas D."/>
            <person name="Binder M."/>
            <person name="Riley R."/>
            <person name="Barry K."/>
            <person name="Blanchette R.A."/>
            <person name="Henrissat B."/>
            <person name="Martinez A.T."/>
            <person name="Otillar R."/>
            <person name="Spatafora J.W."/>
            <person name="Yadav J.S."/>
            <person name="Aerts A."/>
            <person name="Benoit I."/>
            <person name="Boyd A."/>
            <person name="Carlson A."/>
            <person name="Copeland A."/>
            <person name="Coutinho P.M."/>
            <person name="de Vries R.P."/>
            <person name="Ferreira P."/>
            <person name="Findley K."/>
            <person name="Foster B."/>
            <person name="Gaskell J."/>
            <person name="Glotzer D."/>
            <person name="Gorecki P."/>
            <person name="Heitman J."/>
            <person name="Hesse C."/>
            <person name="Hori C."/>
            <person name="Igarashi K."/>
            <person name="Jurgens J.A."/>
            <person name="Kallen N."/>
            <person name="Kersten P."/>
            <person name="Kohler A."/>
            <person name="Kuees U."/>
            <person name="Kumar T.K.A."/>
            <person name="Kuo A."/>
            <person name="LaButti K."/>
            <person name="Larrondo L.F."/>
            <person name="Lindquist E."/>
            <person name="Ling A."/>
            <person name="Lombard V."/>
            <person name="Lucas S."/>
            <person name="Lundell T."/>
            <person name="Martin R."/>
            <person name="McLaughlin D.J."/>
            <person name="Morgenstern I."/>
            <person name="Morin E."/>
            <person name="Murat C."/>
            <person name="Nagy L.G."/>
            <person name="Nolan M."/>
            <person name="Ohm R.A."/>
            <person name="Patyshakuliyeva A."/>
            <person name="Rokas A."/>
            <person name="Ruiz-Duenas F.J."/>
            <person name="Sabat G."/>
            <person name="Salamov A."/>
            <person name="Samejima M."/>
            <person name="Schmutz J."/>
            <person name="Slot J.C."/>
            <person name="St John F."/>
            <person name="Stenlid J."/>
            <person name="Sun H."/>
            <person name="Sun S."/>
            <person name="Syed K."/>
            <person name="Tsang A."/>
            <person name="Wiebenga A."/>
            <person name="Young D."/>
            <person name="Pisabarro A."/>
            <person name="Eastwood D.C."/>
            <person name="Martin F."/>
            <person name="Cullen D."/>
            <person name="Grigoriev I.V."/>
            <person name="Hibbett D.S."/>
        </authorList>
    </citation>
    <scope>NUCLEOTIDE SEQUENCE [LARGE SCALE GENOMIC DNA]</scope>
    <source>
        <strain evidence="12 13">DJM-731 SS1</strain>
    </source>
</reference>
<organism evidence="12 13">
    <name type="scientific">Dacryopinax primogenitus (strain DJM 731)</name>
    <name type="common">Brown rot fungus</name>
    <dbReference type="NCBI Taxonomy" id="1858805"/>
    <lineage>
        <taxon>Eukaryota</taxon>
        <taxon>Fungi</taxon>
        <taxon>Dikarya</taxon>
        <taxon>Basidiomycota</taxon>
        <taxon>Agaricomycotina</taxon>
        <taxon>Dacrymycetes</taxon>
        <taxon>Dacrymycetales</taxon>
        <taxon>Dacrymycetaceae</taxon>
        <taxon>Dacryopinax</taxon>
    </lineage>
</organism>
<dbReference type="GeneID" id="63684514"/>
<dbReference type="PANTHER" id="PTHR46300">
    <property type="entry name" value="P450, PUTATIVE (EUROFUNG)-RELATED-RELATED"/>
    <property type="match status" value="1"/>
</dbReference>
<dbReference type="Gene3D" id="1.10.630.10">
    <property type="entry name" value="Cytochrome P450"/>
    <property type="match status" value="1"/>
</dbReference>
<dbReference type="STRING" id="1858805.M5FPS9"/>
<protein>
    <submittedName>
        <fullName evidence="12">Cytochrome P450</fullName>
    </submittedName>
</protein>
<keyword evidence="6 10" id="KW-0560">Oxidoreductase</keyword>
<evidence type="ECO:0000256" key="2">
    <source>
        <dbReference type="ARBA" id="ARBA00005179"/>
    </source>
</evidence>
<dbReference type="HOGENOM" id="CLU_001570_2_3_1"/>
<dbReference type="InterPro" id="IPR017972">
    <property type="entry name" value="Cyt_P450_CS"/>
</dbReference>